<sequence>MITAHNRFSTSLFLSSQVKIMTTTSADFAASLLQSIEASQRTFAGGHLVPSLDTENKTVLHATLVWKDRDLVNSTTLVSSTQHVLANNTVVSGLPTSIPSQYVSYSPSNKRSVVITDVVDDKTTLAQFAFYSHHRLVHVHRTPKELHGALYLGVSEGGVCWSEDESVVFYLAEQKEADAKSFWSSANAAADPSKDVSSSIGHQYDHKEDWGEQYVGKRTSRIFTMDVRSGKCAEVAGIPSSLACSEVAVVPRANTIVFTAIDTQAGRRLGLIYCFNRPKALYSLELTPPSTATRLPLHVAANTRSARVSPDGTKVAFLGTADVVTHNTCNMLCILDWTTKEERVVVPIVDTPSDSAFRGLYMLALFRRCWSHDSKFIYVNTEVGTRVVWKAIQVDTGAVHTPVYALGEENTGSETLVDVFETHALVAVSTPQTPVGIQWVQLQRGVQVVSRTPVDIQDASPHVDAWSIESIAPVAATSSRSLSPLAQSATPLLPTVSSDAPYDALVLWPSTTTSVVGHGTTTSTSSTNGFPIVLDLHGGPHSHSPATFRASYAYLCALGFAVVTVNYRGSIGYGRHALESLVGRVGSQDVTDCHHAVSHVLAKYAGRLDASRVHVSGGSHGGFLGAHLIGQFPSFYKSAVLRNPVTNIASLFFTSDIPDWGCAVTGVAAFESIATNSAVVTSSTDRTATVARFWELSPMANDLAAIQAPVLLGLGAKDRRVPPTQGLQFFHSLQHHGRTVRVQWYPDDCHPLDSVKAYADFAVQWGLWLLQHNK</sequence>
<evidence type="ECO:0000256" key="1">
    <source>
        <dbReference type="ARBA" id="ARBA00000721"/>
    </source>
</evidence>
<feature type="domain" description="Acylamino-acid-releasing enzyme N-terminal" evidence="9">
    <location>
        <begin position="71"/>
        <end position="438"/>
    </location>
</feature>
<comment type="subcellular location">
    <subcellularLocation>
        <location evidence="2">Cytoplasm</location>
    </subcellularLocation>
</comment>
<evidence type="ECO:0000313" key="10">
    <source>
        <dbReference type="EMBL" id="RHY06565.1"/>
    </source>
</evidence>
<evidence type="ECO:0000256" key="3">
    <source>
        <dbReference type="ARBA" id="ARBA00010040"/>
    </source>
</evidence>
<dbReference type="Gene3D" id="3.40.50.1820">
    <property type="entry name" value="alpha/beta hydrolase"/>
    <property type="match status" value="1"/>
</dbReference>
<comment type="catalytic activity">
    <reaction evidence="1">
        <text>Cleavage of an N-acetyl or N-formyl amino acid from the N-terminus of a polypeptide.</text>
        <dbReference type="EC" id="3.4.19.1"/>
    </reaction>
</comment>
<evidence type="ECO:0000256" key="6">
    <source>
        <dbReference type="ARBA" id="ARBA00022490"/>
    </source>
</evidence>
<evidence type="ECO:0000259" key="9">
    <source>
        <dbReference type="Pfam" id="PF19283"/>
    </source>
</evidence>
<accession>A0A397AK46</accession>
<dbReference type="VEuPathDB" id="FungiDB:H257_07170"/>
<comment type="subunit">
    <text evidence="4">Homotetramer.</text>
</comment>
<dbReference type="EMBL" id="QUTA01007563">
    <property type="protein sequence ID" value="RHY06565.1"/>
    <property type="molecule type" value="Genomic_DNA"/>
</dbReference>
<dbReference type="GO" id="GO:0006508">
    <property type="term" value="P:proteolysis"/>
    <property type="evidence" value="ECO:0007669"/>
    <property type="project" value="InterPro"/>
</dbReference>
<evidence type="ECO:0000256" key="5">
    <source>
        <dbReference type="ARBA" id="ARBA00012917"/>
    </source>
</evidence>
<dbReference type="PANTHER" id="PTHR42776">
    <property type="entry name" value="SERINE PEPTIDASE S9 FAMILY MEMBER"/>
    <property type="match status" value="1"/>
</dbReference>
<comment type="caution">
    <text evidence="10">The sequence shown here is derived from an EMBL/GenBank/DDBJ whole genome shotgun (WGS) entry which is preliminary data.</text>
</comment>
<dbReference type="InterPro" id="IPR045550">
    <property type="entry name" value="AARE_N"/>
</dbReference>
<evidence type="ECO:0000256" key="4">
    <source>
        <dbReference type="ARBA" id="ARBA00011881"/>
    </source>
</evidence>
<evidence type="ECO:0000259" key="8">
    <source>
        <dbReference type="Pfam" id="PF00326"/>
    </source>
</evidence>
<reference evidence="10 11" key="1">
    <citation type="submission" date="2018-08" db="EMBL/GenBank/DDBJ databases">
        <title>Aphanomyces genome sequencing and annotation.</title>
        <authorList>
            <person name="Minardi D."/>
            <person name="Oidtmann B."/>
            <person name="Van Der Giezen M."/>
            <person name="Studholme D.J."/>
        </authorList>
    </citation>
    <scope>NUCLEOTIDE SEQUENCE [LARGE SCALE GENOMIC DNA]</scope>
    <source>
        <strain evidence="10 11">Yx</strain>
    </source>
</reference>
<dbReference type="GO" id="GO:0004252">
    <property type="term" value="F:serine-type endopeptidase activity"/>
    <property type="evidence" value="ECO:0007669"/>
    <property type="project" value="TreeGrafter"/>
</dbReference>
<dbReference type="Pfam" id="PF00326">
    <property type="entry name" value="Peptidase_S9"/>
    <property type="match status" value="1"/>
</dbReference>
<dbReference type="InterPro" id="IPR029058">
    <property type="entry name" value="AB_hydrolase_fold"/>
</dbReference>
<evidence type="ECO:0000313" key="11">
    <source>
        <dbReference type="Proteomes" id="UP000266239"/>
    </source>
</evidence>
<organism evidence="10 11">
    <name type="scientific">Aphanomyces astaci</name>
    <name type="common">Crayfish plague agent</name>
    <dbReference type="NCBI Taxonomy" id="112090"/>
    <lineage>
        <taxon>Eukaryota</taxon>
        <taxon>Sar</taxon>
        <taxon>Stramenopiles</taxon>
        <taxon>Oomycota</taxon>
        <taxon>Saprolegniomycetes</taxon>
        <taxon>Saprolegniales</taxon>
        <taxon>Verrucalvaceae</taxon>
        <taxon>Aphanomyces</taxon>
    </lineage>
</organism>
<dbReference type="GO" id="GO:0008242">
    <property type="term" value="F:omega peptidase activity"/>
    <property type="evidence" value="ECO:0007669"/>
    <property type="project" value="UniProtKB-EC"/>
</dbReference>
<evidence type="ECO:0000256" key="7">
    <source>
        <dbReference type="ARBA" id="ARBA00022801"/>
    </source>
</evidence>
<name>A0A397AK46_APHAT</name>
<evidence type="ECO:0000256" key="2">
    <source>
        <dbReference type="ARBA" id="ARBA00004496"/>
    </source>
</evidence>
<dbReference type="InterPro" id="IPR001375">
    <property type="entry name" value="Peptidase_S9_cat"/>
</dbReference>
<keyword evidence="7" id="KW-0378">Hydrolase</keyword>
<gene>
    <name evidence="10" type="ORF">DYB25_011281</name>
</gene>
<comment type="similarity">
    <text evidence="3">Belongs to the peptidase S9C family.</text>
</comment>
<dbReference type="Proteomes" id="UP000266239">
    <property type="component" value="Unassembled WGS sequence"/>
</dbReference>
<dbReference type="AlphaFoldDB" id="A0A397AK46"/>
<proteinExistence type="inferred from homology"/>
<dbReference type="Pfam" id="PF19283">
    <property type="entry name" value="APEH_N"/>
    <property type="match status" value="1"/>
</dbReference>
<dbReference type="EC" id="3.4.19.1" evidence="5"/>
<keyword evidence="6" id="KW-0963">Cytoplasm</keyword>
<protein>
    <recommendedName>
        <fullName evidence="5">acylaminoacyl-peptidase</fullName>
        <ecNumber evidence="5">3.4.19.1</ecNumber>
    </recommendedName>
</protein>
<dbReference type="GO" id="GO:0005737">
    <property type="term" value="C:cytoplasm"/>
    <property type="evidence" value="ECO:0007669"/>
    <property type="project" value="UniProtKB-SubCell"/>
</dbReference>
<dbReference type="SUPFAM" id="SSF82171">
    <property type="entry name" value="DPP6 N-terminal domain-like"/>
    <property type="match status" value="1"/>
</dbReference>
<feature type="domain" description="Peptidase S9 prolyl oligopeptidase catalytic" evidence="8">
    <location>
        <begin position="548"/>
        <end position="754"/>
    </location>
</feature>
<dbReference type="SUPFAM" id="SSF53474">
    <property type="entry name" value="alpha/beta-Hydrolases"/>
    <property type="match status" value="1"/>
</dbReference>
<dbReference type="PANTHER" id="PTHR42776:SF4">
    <property type="entry name" value="ACYLAMINO-ACID-RELEASING ENZYME"/>
    <property type="match status" value="1"/>
</dbReference>